<comment type="caution">
    <text evidence="1">The sequence shown here is derived from an EMBL/GenBank/DDBJ whole genome shotgun (WGS) entry which is preliminary data.</text>
</comment>
<evidence type="ECO:0000313" key="1">
    <source>
        <dbReference type="EMBL" id="KQL20471.1"/>
    </source>
</evidence>
<dbReference type="EMBL" id="LJIX01000006">
    <property type="protein sequence ID" value="KQL20471.1"/>
    <property type="molecule type" value="Genomic_DNA"/>
</dbReference>
<dbReference type="PATRIC" id="fig|1637975.4.peg.3762"/>
<dbReference type="Proteomes" id="UP000050996">
    <property type="component" value="Unassembled WGS sequence"/>
</dbReference>
<organism evidence="1 2">
    <name type="scientific">Cytobacillus solani</name>
    <dbReference type="NCBI Taxonomy" id="1637975"/>
    <lineage>
        <taxon>Bacteria</taxon>
        <taxon>Bacillati</taxon>
        <taxon>Bacillota</taxon>
        <taxon>Bacilli</taxon>
        <taxon>Bacillales</taxon>
        <taxon>Bacillaceae</taxon>
        <taxon>Cytobacillus</taxon>
    </lineage>
</organism>
<reference evidence="1 2" key="1">
    <citation type="submission" date="2015-09" db="EMBL/GenBank/DDBJ databases">
        <title>Genome sequencing project for genomic taxonomy and phylogenomics of Bacillus-like bacteria.</title>
        <authorList>
            <person name="Liu B."/>
            <person name="Wang J."/>
            <person name="Zhu Y."/>
            <person name="Liu G."/>
            <person name="Chen Q."/>
            <person name="Chen Z."/>
            <person name="Lan J."/>
            <person name="Che J."/>
            <person name="Ge C."/>
            <person name="Shi H."/>
            <person name="Pan Z."/>
            <person name="Liu X."/>
        </authorList>
    </citation>
    <scope>NUCLEOTIDE SEQUENCE [LARGE SCALE GENOMIC DNA]</scope>
    <source>
        <strain evidence="1 2">FJAT-18043</strain>
    </source>
</reference>
<sequence length="68" mass="8159">MFKEGEKMKTFIYWLKDIKNDTWLDAIGDVIHTCICSWAKCKKETYYCYVLKAKKTACKRCGYWSRSE</sequence>
<proteinExistence type="predicted"/>
<accession>A0A0Q3VI83</accession>
<evidence type="ECO:0000313" key="2">
    <source>
        <dbReference type="Proteomes" id="UP000050996"/>
    </source>
</evidence>
<keyword evidence="2" id="KW-1185">Reference proteome</keyword>
<name>A0A0Q3VI83_9BACI</name>
<gene>
    <name evidence="1" type="ORF">AN957_19015</name>
</gene>
<dbReference type="AlphaFoldDB" id="A0A0Q3VI83"/>
<dbReference type="STRING" id="1637975.AN957_19015"/>
<protein>
    <submittedName>
        <fullName evidence="1">Uncharacterized protein</fullName>
    </submittedName>
</protein>